<dbReference type="PhylomeDB" id="B4NDQ4"/>
<dbReference type="SMART" id="SM01022">
    <property type="entry name" value="ASCH"/>
    <property type="match status" value="1"/>
</dbReference>
<dbReference type="GO" id="GO:0072344">
    <property type="term" value="P:rescue of stalled ribosome"/>
    <property type="evidence" value="ECO:0007669"/>
    <property type="project" value="InterPro"/>
</dbReference>
<dbReference type="KEGG" id="dwi:6648298"/>
<evidence type="ECO:0000259" key="2">
    <source>
        <dbReference type="SMART" id="SM01022"/>
    </source>
</evidence>
<dbReference type="Pfam" id="PF04266">
    <property type="entry name" value="ASCH"/>
    <property type="match status" value="1"/>
</dbReference>
<dbReference type="Proteomes" id="UP000007798">
    <property type="component" value="Unassembled WGS sequence"/>
</dbReference>
<dbReference type="PANTHER" id="PTHR12963:SF4">
    <property type="entry name" value="ACTIVATING SIGNAL COINTEGRATOR 1"/>
    <property type="match status" value="1"/>
</dbReference>
<proteinExistence type="predicted"/>
<dbReference type="InterPro" id="IPR009349">
    <property type="entry name" value="TRIP4/RQT4_C2HC5_Znf"/>
</dbReference>
<evidence type="ECO:0000256" key="1">
    <source>
        <dbReference type="SAM" id="MobiDB-lite"/>
    </source>
</evidence>
<dbReference type="InterPro" id="IPR039128">
    <property type="entry name" value="TRIP4-like"/>
</dbReference>
<gene>
    <name evidence="3" type="primary">Dwil\GK25493</name>
    <name evidence="3" type="ORF">Dwil_GK25493</name>
</gene>
<dbReference type="GO" id="GO:0005634">
    <property type="term" value="C:nucleus"/>
    <property type="evidence" value="ECO:0007669"/>
    <property type="project" value="InterPro"/>
</dbReference>
<dbReference type="InterPro" id="IPR015947">
    <property type="entry name" value="PUA-like_sf"/>
</dbReference>
<dbReference type="STRING" id="7260.B4NDQ4"/>
<dbReference type="Pfam" id="PF23135">
    <property type="entry name" value="TRI4_N"/>
    <property type="match status" value="1"/>
</dbReference>
<dbReference type="Gene3D" id="2.30.130.30">
    <property type="entry name" value="Hypothetical protein"/>
    <property type="match status" value="1"/>
</dbReference>
<dbReference type="GO" id="GO:0008270">
    <property type="term" value="F:zinc ion binding"/>
    <property type="evidence" value="ECO:0007669"/>
    <property type="project" value="InterPro"/>
</dbReference>
<organism evidence="3 4">
    <name type="scientific">Drosophila willistoni</name>
    <name type="common">Fruit fly</name>
    <dbReference type="NCBI Taxonomy" id="7260"/>
    <lineage>
        <taxon>Eukaryota</taxon>
        <taxon>Metazoa</taxon>
        <taxon>Ecdysozoa</taxon>
        <taxon>Arthropoda</taxon>
        <taxon>Hexapoda</taxon>
        <taxon>Insecta</taxon>
        <taxon>Pterygota</taxon>
        <taxon>Neoptera</taxon>
        <taxon>Endopterygota</taxon>
        <taxon>Diptera</taxon>
        <taxon>Brachycera</taxon>
        <taxon>Muscomorpha</taxon>
        <taxon>Ephydroidea</taxon>
        <taxon>Drosophilidae</taxon>
        <taxon>Drosophila</taxon>
        <taxon>Sophophora</taxon>
    </lineage>
</organism>
<dbReference type="PANTHER" id="PTHR12963">
    <property type="entry name" value="THYROID RECEPTOR INTERACTING PROTEIN RELATED"/>
    <property type="match status" value="1"/>
</dbReference>
<dbReference type="CDD" id="cd06554">
    <property type="entry name" value="ASCH_ASC-1_like"/>
    <property type="match status" value="1"/>
</dbReference>
<dbReference type="SUPFAM" id="SSF88697">
    <property type="entry name" value="PUA domain-like"/>
    <property type="match status" value="1"/>
</dbReference>
<keyword evidence="4" id="KW-1185">Reference proteome</keyword>
<dbReference type="eggNOG" id="KOG2845">
    <property type="taxonomic scope" value="Eukaryota"/>
</dbReference>
<dbReference type="InterPro" id="IPR056994">
    <property type="entry name" value="TRI4_N"/>
</dbReference>
<accession>B4NDQ4</accession>
<protein>
    <recommendedName>
        <fullName evidence="2">ASCH domain-containing protein</fullName>
    </recommendedName>
</protein>
<feature type="domain" description="ASCH" evidence="2">
    <location>
        <begin position="340"/>
        <end position="451"/>
    </location>
</feature>
<dbReference type="InParanoid" id="B4NDQ4"/>
<sequence length="488" mass="55930">MENWLRDSLSKCLECVVTEQMMSAILAIKTDQDFDNYFGNLLSEENEEHRLFLLNCRRMLLSGKQPRQRSTKSNQNHSPPAPAGKSGSGKSGKYTNIYASETKVLKGRRQCQCQATQHKLINNCLGCGRIVCEQEGSGPCLFCNELVYTAAEEDQLLAKAHSGQTTKGNKKKQQQQSQSQSLDQALAQRDRLLEYDKNSEKRTTVIDDELDYFQENSVWLTEEEREKFERLKSEMQELKHGSRLKRKIKIDFAGREVQDEQPEQRIMQELQASINSSKGNFTSGLSMAAPNLDMAKPLVYRANKDFKTSMATISNDGLERVYNRVQDKELMEMQDMRQCLSMHQPWASLLIAGIKKHEGRVWYSEHRGRLWIASTSKLPHDEDIEHMEQFYKQLYQDPNLKFPEHYPTASLLGCVHVDDCLPQETYRDLYPHGESDSPYVLVCTKPEQLPIFLPVQGDHKIYELPLKTHNAACKTLLKARALAAKATN</sequence>
<dbReference type="EMBL" id="CH964239">
    <property type="protein sequence ID" value="EDW81876.1"/>
    <property type="molecule type" value="Genomic_DNA"/>
</dbReference>
<dbReference type="OrthoDB" id="338816at2759"/>
<dbReference type="Pfam" id="PF06221">
    <property type="entry name" value="zf-C2HC5"/>
    <property type="match status" value="1"/>
</dbReference>
<evidence type="ECO:0000313" key="4">
    <source>
        <dbReference type="Proteomes" id="UP000007798"/>
    </source>
</evidence>
<dbReference type="FunFam" id="2.30.130.30:FF:000002">
    <property type="entry name" value="Activating signal cointegrator 1"/>
    <property type="match status" value="1"/>
</dbReference>
<feature type="region of interest" description="Disordered" evidence="1">
    <location>
        <begin position="65"/>
        <end position="93"/>
    </location>
</feature>
<dbReference type="OMA" id="CGDPVHT"/>
<evidence type="ECO:0000313" key="3">
    <source>
        <dbReference type="EMBL" id="EDW81876.1"/>
    </source>
</evidence>
<dbReference type="AlphaFoldDB" id="B4NDQ4"/>
<dbReference type="InterPro" id="IPR056993">
    <property type="entry name" value="TRIP4_3rd_dom"/>
</dbReference>
<dbReference type="Pfam" id="PF23134">
    <property type="entry name" value="TRIP4_3rd"/>
    <property type="match status" value="1"/>
</dbReference>
<feature type="region of interest" description="Disordered" evidence="1">
    <location>
        <begin position="160"/>
        <end position="183"/>
    </location>
</feature>
<name>B4NDQ4_DROWI</name>
<dbReference type="HOGENOM" id="CLU_025737_1_0_1"/>
<dbReference type="FunCoup" id="B4NDQ4">
    <property type="interactions" value="1114"/>
</dbReference>
<dbReference type="SMR" id="B4NDQ4"/>
<reference evidence="3 4" key="1">
    <citation type="journal article" date="2007" name="Nature">
        <title>Evolution of genes and genomes on the Drosophila phylogeny.</title>
        <authorList>
            <consortium name="Drosophila 12 Genomes Consortium"/>
            <person name="Clark A.G."/>
            <person name="Eisen M.B."/>
            <person name="Smith D.R."/>
            <person name="Bergman C.M."/>
            <person name="Oliver B."/>
            <person name="Markow T.A."/>
            <person name="Kaufman T.C."/>
            <person name="Kellis M."/>
            <person name="Gelbart W."/>
            <person name="Iyer V.N."/>
            <person name="Pollard D.A."/>
            <person name="Sackton T.B."/>
            <person name="Larracuente A.M."/>
            <person name="Singh N.D."/>
            <person name="Abad J.P."/>
            <person name="Abt D.N."/>
            <person name="Adryan B."/>
            <person name="Aguade M."/>
            <person name="Akashi H."/>
            <person name="Anderson W.W."/>
            <person name="Aquadro C.F."/>
            <person name="Ardell D.H."/>
            <person name="Arguello R."/>
            <person name="Artieri C.G."/>
            <person name="Barbash D.A."/>
            <person name="Barker D."/>
            <person name="Barsanti P."/>
            <person name="Batterham P."/>
            <person name="Batzoglou S."/>
            <person name="Begun D."/>
            <person name="Bhutkar A."/>
            <person name="Blanco E."/>
            <person name="Bosak S.A."/>
            <person name="Bradley R.K."/>
            <person name="Brand A.D."/>
            <person name="Brent M.R."/>
            <person name="Brooks A.N."/>
            <person name="Brown R.H."/>
            <person name="Butlin R.K."/>
            <person name="Caggese C."/>
            <person name="Calvi B.R."/>
            <person name="Bernardo de Carvalho A."/>
            <person name="Caspi A."/>
            <person name="Castrezana S."/>
            <person name="Celniker S.E."/>
            <person name="Chang J.L."/>
            <person name="Chapple C."/>
            <person name="Chatterji S."/>
            <person name="Chinwalla A."/>
            <person name="Civetta A."/>
            <person name="Clifton S.W."/>
            <person name="Comeron J.M."/>
            <person name="Costello J.C."/>
            <person name="Coyne J.A."/>
            <person name="Daub J."/>
            <person name="David R.G."/>
            <person name="Delcher A.L."/>
            <person name="Delehaunty K."/>
            <person name="Do C.B."/>
            <person name="Ebling H."/>
            <person name="Edwards K."/>
            <person name="Eickbush T."/>
            <person name="Evans J.D."/>
            <person name="Filipski A."/>
            <person name="Findeiss S."/>
            <person name="Freyhult E."/>
            <person name="Fulton L."/>
            <person name="Fulton R."/>
            <person name="Garcia A.C."/>
            <person name="Gardiner A."/>
            <person name="Garfield D.A."/>
            <person name="Garvin B.E."/>
            <person name="Gibson G."/>
            <person name="Gilbert D."/>
            <person name="Gnerre S."/>
            <person name="Godfrey J."/>
            <person name="Good R."/>
            <person name="Gotea V."/>
            <person name="Gravely B."/>
            <person name="Greenberg A.J."/>
            <person name="Griffiths-Jones S."/>
            <person name="Gross S."/>
            <person name="Guigo R."/>
            <person name="Gustafson E.A."/>
            <person name="Haerty W."/>
            <person name="Hahn M.W."/>
            <person name="Halligan D.L."/>
            <person name="Halpern A.L."/>
            <person name="Halter G.M."/>
            <person name="Han M.V."/>
            <person name="Heger A."/>
            <person name="Hillier L."/>
            <person name="Hinrichs A.S."/>
            <person name="Holmes I."/>
            <person name="Hoskins R.A."/>
            <person name="Hubisz M.J."/>
            <person name="Hultmark D."/>
            <person name="Huntley M.A."/>
            <person name="Jaffe D.B."/>
            <person name="Jagadeeshan S."/>
            <person name="Jeck W.R."/>
            <person name="Johnson J."/>
            <person name="Jones C.D."/>
            <person name="Jordan W.C."/>
            <person name="Karpen G.H."/>
            <person name="Kataoka E."/>
            <person name="Keightley P.D."/>
            <person name="Kheradpour P."/>
            <person name="Kirkness E.F."/>
            <person name="Koerich L.B."/>
            <person name="Kristiansen K."/>
            <person name="Kudrna D."/>
            <person name="Kulathinal R.J."/>
            <person name="Kumar S."/>
            <person name="Kwok R."/>
            <person name="Lander E."/>
            <person name="Langley C.H."/>
            <person name="Lapoint R."/>
            <person name="Lazzaro B.P."/>
            <person name="Lee S.J."/>
            <person name="Levesque L."/>
            <person name="Li R."/>
            <person name="Lin C.F."/>
            <person name="Lin M.F."/>
            <person name="Lindblad-Toh K."/>
            <person name="Llopart A."/>
            <person name="Long M."/>
            <person name="Low L."/>
            <person name="Lozovsky E."/>
            <person name="Lu J."/>
            <person name="Luo M."/>
            <person name="Machado C.A."/>
            <person name="Makalowski W."/>
            <person name="Marzo M."/>
            <person name="Matsuda M."/>
            <person name="Matzkin L."/>
            <person name="McAllister B."/>
            <person name="McBride C.S."/>
            <person name="McKernan B."/>
            <person name="McKernan K."/>
            <person name="Mendez-Lago M."/>
            <person name="Minx P."/>
            <person name="Mollenhauer M.U."/>
            <person name="Montooth K."/>
            <person name="Mount S.M."/>
            <person name="Mu X."/>
            <person name="Myers E."/>
            <person name="Negre B."/>
            <person name="Newfeld S."/>
            <person name="Nielsen R."/>
            <person name="Noor M.A."/>
            <person name="O'Grady P."/>
            <person name="Pachter L."/>
            <person name="Papaceit M."/>
            <person name="Parisi M.J."/>
            <person name="Parisi M."/>
            <person name="Parts L."/>
            <person name="Pedersen J.S."/>
            <person name="Pesole G."/>
            <person name="Phillippy A.M."/>
            <person name="Ponting C.P."/>
            <person name="Pop M."/>
            <person name="Porcelli D."/>
            <person name="Powell J.R."/>
            <person name="Prohaska S."/>
            <person name="Pruitt K."/>
            <person name="Puig M."/>
            <person name="Quesneville H."/>
            <person name="Ram K.R."/>
            <person name="Rand D."/>
            <person name="Rasmussen M.D."/>
            <person name="Reed L.K."/>
            <person name="Reenan R."/>
            <person name="Reily A."/>
            <person name="Remington K.A."/>
            <person name="Rieger T.T."/>
            <person name="Ritchie M.G."/>
            <person name="Robin C."/>
            <person name="Rogers Y.H."/>
            <person name="Rohde C."/>
            <person name="Rozas J."/>
            <person name="Rubenfield M.J."/>
            <person name="Ruiz A."/>
            <person name="Russo S."/>
            <person name="Salzberg S.L."/>
            <person name="Sanchez-Gracia A."/>
            <person name="Saranga D.J."/>
            <person name="Sato H."/>
            <person name="Schaeffer S.W."/>
            <person name="Schatz M.C."/>
            <person name="Schlenke T."/>
            <person name="Schwartz R."/>
            <person name="Segarra C."/>
            <person name="Singh R.S."/>
            <person name="Sirot L."/>
            <person name="Sirota M."/>
            <person name="Sisneros N.B."/>
            <person name="Smith C.D."/>
            <person name="Smith T.F."/>
            <person name="Spieth J."/>
            <person name="Stage D.E."/>
            <person name="Stark A."/>
            <person name="Stephan W."/>
            <person name="Strausberg R.L."/>
            <person name="Strempel S."/>
            <person name="Sturgill D."/>
            <person name="Sutton G."/>
            <person name="Sutton G.G."/>
            <person name="Tao W."/>
            <person name="Teichmann S."/>
            <person name="Tobari Y.N."/>
            <person name="Tomimura Y."/>
            <person name="Tsolas J.M."/>
            <person name="Valente V.L."/>
            <person name="Venter E."/>
            <person name="Venter J.C."/>
            <person name="Vicario S."/>
            <person name="Vieira F.G."/>
            <person name="Vilella A.J."/>
            <person name="Villasante A."/>
            <person name="Walenz B."/>
            <person name="Wang J."/>
            <person name="Wasserman M."/>
            <person name="Watts T."/>
            <person name="Wilson D."/>
            <person name="Wilson R.K."/>
            <person name="Wing R.A."/>
            <person name="Wolfner M.F."/>
            <person name="Wong A."/>
            <person name="Wong G.K."/>
            <person name="Wu C.I."/>
            <person name="Wu G."/>
            <person name="Yamamoto D."/>
            <person name="Yang H.P."/>
            <person name="Yang S.P."/>
            <person name="Yorke J.A."/>
            <person name="Yoshida K."/>
            <person name="Zdobnov E."/>
            <person name="Zhang P."/>
            <person name="Zhang Y."/>
            <person name="Zimin A.V."/>
            <person name="Baldwin J."/>
            <person name="Abdouelleil A."/>
            <person name="Abdulkadir J."/>
            <person name="Abebe A."/>
            <person name="Abera B."/>
            <person name="Abreu J."/>
            <person name="Acer S.C."/>
            <person name="Aftuck L."/>
            <person name="Alexander A."/>
            <person name="An P."/>
            <person name="Anderson E."/>
            <person name="Anderson S."/>
            <person name="Arachi H."/>
            <person name="Azer M."/>
            <person name="Bachantsang P."/>
            <person name="Barry A."/>
            <person name="Bayul T."/>
            <person name="Berlin A."/>
            <person name="Bessette D."/>
            <person name="Bloom T."/>
            <person name="Blye J."/>
            <person name="Boguslavskiy L."/>
            <person name="Bonnet C."/>
            <person name="Boukhgalter B."/>
            <person name="Bourzgui I."/>
            <person name="Brown A."/>
            <person name="Cahill P."/>
            <person name="Channer S."/>
            <person name="Cheshatsang Y."/>
            <person name="Chuda L."/>
            <person name="Citroen M."/>
            <person name="Collymore A."/>
            <person name="Cooke P."/>
            <person name="Costello M."/>
            <person name="D'Aco K."/>
            <person name="Daza R."/>
            <person name="De Haan G."/>
            <person name="DeGray S."/>
            <person name="DeMaso C."/>
            <person name="Dhargay N."/>
            <person name="Dooley K."/>
            <person name="Dooley E."/>
            <person name="Doricent M."/>
            <person name="Dorje P."/>
            <person name="Dorjee K."/>
            <person name="Dupes A."/>
            <person name="Elong R."/>
            <person name="Falk J."/>
            <person name="Farina A."/>
            <person name="Faro S."/>
            <person name="Ferguson D."/>
            <person name="Fisher S."/>
            <person name="Foley C.D."/>
            <person name="Franke A."/>
            <person name="Friedrich D."/>
            <person name="Gadbois L."/>
            <person name="Gearin G."/>
            <person name="Gearin C.R."/>
            <person name="Giannoukos G."/>
            <person name="Goode T."/>
            <person name="Graham J."/>
            <person name="Grandbois E."/>
            <person name="Grewal S."/>
            <person name="Gyaltsen K."/>
            <person name="Hafez N."/>
            <person name="Hagos B."/>
            <person name="Hall J."/>
            <person name="Henson C."/>
            <person name="Hollinger A."/>
            <person name="Honan T."/>
            <person name="Huard M.D."/>
            <person name="Hughes L."/>
            <person name="Hurhula B."/>
            <person name="Husby M.E."/>
            <person name="Kamat A."/>
            <person name="Kanga B."/>
            <person name="Kashin S."/>
            <person name="Khazanovich D."/>
            <person name="Kisner P."/>
            <person name="Lance K."/>
            <person name="Lara M."/>
            <person name="Lee W."/>
            <person name="Lennon N."/>
            <person name="Letendre F."/>
            <person name="LeVine R."/>
            <person name="Lipovsky A."/>
            <person name="Liu X."/>
            <person name="Liu J."/>
            <person name="Liu S."/>
            <person name="Lokyitsang T."/>
            <person name="Lokyitsang Y."/>
            <person name="Lubonja R."/>
            <person name="Lui A."/>
            <person name="MacDonald P."/>
            <person name="Magnisalis V."/>
            <person name="Maru K."/>
            <person name="Matthews C."/>
            <person name="McCusker W."/>
            <person name="McDonough S."/>
            <person name="Mehta T."/>
            <person name="Meldrim J."/>
            <person name="Meneus L."/>
            <person name="Mihai O."/>
            <person name="Mihalev A."/>
            <person name="Mihova T."/>
            <person name="Mittelman R."/>
            <person name="Mlenga V."/>
            <person name="Montmayeur A."/>
            <person name="Mulrain L."/>
            <person name="Navidi A."/>
            <person name="Naylor J."/>
            <person name="Negash T."/>
            <person name="Nguyen T."/>
            <person name="Nguyen N."/>
            <person name="Nicol R."/>
            <person name="Norbu C."/>
            <person name="Norbu N."/>
            <person name="Novod N."/>
            <person name="O'Neill B."/>
            <person name="Osman S."/>
            <person name="Markiewicz E."/>
            <person name="Oyono O.L."/>
            <person name="Patti C."/>
            <person name="Phunkhang P."/>
            <person name="Pierre F."/>
            <person name="Priest M."/>
            <person name="Raghuraman S."/>
            <person name="Rege F."/>
            <person name="Reyes R."/>
            <person name="Rise C."/>
            <person name="Rogov P."/>
            <person name="Ross K."/>
            <person name="Ryan E."/>
            <person name="Settipalli S."/>
            <person name="Shea T."/>
            <person name="Sherpa N."/>
            <person name="Shi L."/>
            <person name="Shih D."/>
            <person name="Sparrow T."/>
            <person name="Spaulding J."/>
            <person name="Stalker J."/>
            <person name="Stange-Thomann N."/>
            <person name="Stavropoulos S."/>
            <person name="Stone C."/>
            <person name="Strader C."/>
            <person name="Tesfaye S."/>
            <person name="Thomson T."/>
            <person name="Thoulutsang Y."/>
            <person name="Thoulutsang D."/>
            <person name="Topham K."/>
            <person name="Topping I."/>
            <person name="Tsamla T."/>
            <person name="Vassiliev H."/>
            <person name="Vo A."/>
            <person name="Wangchuk T."/>
            <person name="Wangdi T."/>
            <person name="Weiand M."/>
            <person name="Wilkinson J."/>
            <person name="Wilson A."/>
            <person name="Yadav S."/>
            <person name="Young G."/>
            <person name="Yu Q."/>
            <person name="Zembek L."/>
            <person name="Zhong D."/>
            <person name="Zimmer A."/>
            <person name="Zwirko Z."/>
            <person name="Jaffe D.B."/>
            <person name="Alvarez P."/>
            <person name="Brockman W."/>
            <person name="Butler J."/>
            <person name="Chin C."/>
            <person name="Gnerre S."/>
            <person name="Grabherr M."/>
            <person name="Kleber M."/>
            <person name="Mauceli E."/>
            <person name="MacCallum I."/>
        </authorList>
    </citation>
    <scope>NUCLEOTIDE SEQUENCE [LARGE SCALE GENOMIC DNA]</scope>
    <source>
        <strain evidence="4">Tucson 14030-0811.24</strain>
    </source>
</reference>
<dbReference type="InterPro" id="IPR007374">
    <property type="entry name" value="ASCH_domain"/>
</dbReference>
<dbReference type="GO" id="GO:0180022">
    <property type="term" value="C:RQC-trigger complex"/>
    <property type="evidence" value="ECO:0007669"/>
    <property type="project" value="InterPro"/>
</dbReference>